<dbReference type="InterPro" id="IPR001611">
    <property type="entry name" value="Leu-rich_rpt"/>
</dbReference>
<evidence type="ECO:0000256" key="1">
    <source>
        <dbReference type="ARBA" id="ARBA00004479"/>
    </source>
</evidence>
<keyword evidence="9" id="KW-0723">Serine/threonine-protein kinase</keyword>
<proteinExistence type="predicted"/>
<comment type="subcellular location">
    <subcellularLocation>
        <location evidence="1">Membrane</location>
        <topology evidence="1">Single-pass type I membrane protein</topology>
    </subcellularLocation>
</comment>
<dbReference type="STRING" id="74649.A0A2P6REI9"/>
<name>A0A2P6REI9_ROSCH</name>
<keyword evidence="3" id="KW-0732">Signal</keyword>
<comment type="caution">
    <text evidence="9">The sequence shown here is derived from an EMBL/GenBank/DDBJ whole genome shotgun (WGS) entry which is preliminary data.</text>
</comment>
<dbReference type="InterPro" id="IPR046956">
    <property type="entry name" value="RLP23-like"/>
</dbReference>
<evidence type="ECO:0000256" key="4">
    <source>
        <dbReference type="ARBA" id="ARBA00022989"/>
    </source>
</evidence>
<dbReference type="PANTHER" id="PTHR48063:SF112">
    <property type="entry name" value="RECEPTOR LIKE PROTEIN 30-LIKE"/>
    <property type="match status" value="1"/>
</dbReference>
<evidence type="ECO:0000313" key="9">
    <source>
        <dbReference type="EMBL" id="PRQ44852.1"/>
    </source>
</evidence>
<feature type="transmembrane region" description="Helical" evidence="8">
    <location>
        <begin position="97"/>
        <end position="118"/>
    </location>
</feature>
<keyword evidence="9" id="KW-0808">Transferase</keyword>
<evidence type="ECO:0000256" key="5">
    <source>
        <dbReference type="ARBA" id="ARBA00023136"/>
    </source>
</evidence>
<dbReference type="Pfam" id="PF00560">
    <property type="entry name" value="LRR_1"/>
    <property type="match status" value="2"/>
</dbReference>
<evidence type="ECO:0000256" key="3">
    <source>
        <dbReference type="ARBA" id="ARBA00022729"/>
    </source>
</evidence>
<evidence type="ECO:0000256" key="7">
    <source>
        <dbReference type="ARBA" id="ARBA00023180"/>
    </source>
</evidence>
<reference evidence="9 10" key="1">
    <citation type="journal article" date="2018" name="Nat. Genet.">
        <title>The Rosa genome provides new insights in the design of modern roses.</title>
        <authorList>
            <person name="Bendahmane M."/>
        </authorList>
    </citation>
    <scope>NUCLEOTIDE SEQUENCE [LARGE SCALE GENOMIC DNA]</scope>
    <source>
        <strain evidence="10">cv. Old Blush</strain>
    </source>
</reference>
<keyword evidence="4 8" id="KW-1133">Transmembrane helix</keyword>
<dbReference type="EMBL" id="PDCK01000041">
    <property type="protein sequence ID" value="PRQ44852.1"/>
    <property type="molecule type" value="Genomic_DNA"/>
</dbReference>
<gene>
    <name evidence="9" type="ORF">RchiOBHm_Chr3g0483781</name>
</gene>
<evidence type="ECO:0000256" key="6">
    <source>
        <dbReference type="ARBA" id="ARBA00023170"/>
    </source>
</evidence>
<dbReference type="SUPFAM" id="SSF52058">
    <property type="entry name" value="L domain-like"/>
    <property type="match status" value="1"/>
</dbReference>
<keyword evidence="5 8" id="KW-0472">Membrane</keyword>
<keyword evidence="9" id="KW-0418">Kinase</keyword>
<accession>A0A2P6REI9</accession>
<evidence type="ECO:0000256" key="8">
    <source>
        <dbReference type="SAM" id="Phobius"/>
    </source>
</evidence>
<dbReference type="Proteomes" id="UP000238479">
    <property type="component" value="Chromosome 3"/>
</dbReference>
<dbReference type="GO" id="GO:0016020">
    <property type="term" value="C:membrane"/>
    <property type="evidence" value="ECO:0007669"/>
    <property type="project" value="UniProtKB-SubCell"/>
</dbReference>
<keyword evidence="7" id="KW-0325">Glycoprotein</keyword>
<dbReference type="Gramene" id="PRQ44852">
    <property type="protein sequence ID" value="PRQ44852"/>
    <property type="gene ID" value="RchiOBHm_Chr3g0483781"/>
</dbReference>
<dbReference type="InterPro" id="IPR032675">
    <property type="entry name" value="LRR_dom_sf"/>
</dbReference>
<organism evidence="9 10">
    <name type="scientific">Rosa chinensis</name>
    <name type="common">China rose</name>
    <dbReference type="NCBI Taxonomy" id="74649"/>
    <lineage>
        <taxon>Eukaryota</taxon>
        <taxon>Viridiplantae</taxon>
        <taxon>Streptophyta</taxon>
        <taxon>Embryophyta</taxon>
        <taxon>Tracheophyta</taxon>
        <taxon>Spermatophyta</taxon>
        <taxon>Magnoliopsida</taxon>
        <taxon>eudicotyledons</taxon>
        <taxon>Gunneridae</taxon>
        <taxon>Pentapetalae</taxon>
        <taxon>rosids</taxon>
        <taxon>fabids</taxon>
        <taxon>Rosales</taxon>
        <taxon>Rosaceae</taxon>
        <taxon>Rosoideae</taxon>
        <taxon>Rosoideae incertae sedis</taxon>
        <taxon>Rosa</taxon>
    </lineage>
</organism>
<evidence type="ECO:0000256" key="2">
    <source>
        <dbReference type="ARBA" id="ARBA00022692"/>
    </source>
</evidence>
<protein>
    <submittedName>
        <fullName evidence="9">Putative non-specific serine/threonine protein kinase</fullName>
        <ecNumber evidence="9">2.7.11.1</ecNumber>
    </submittedName>
</protein>
<dbReference type="PANTHER" id="PTHR48063">
    <property type="entry name" value="LRR RECEPTOR-LIKE KINASE"/>
    <property type="match status" value="1"/>
</dbReference>
<keyword evidence="10" id="KW-1185">Reference proteome</keyword>
<evidence type="ECO:0000313" key="10">
    <source>
        <dbReference type="Proteomes" id="UP000238479"/>
    </source>
</evidence>
<dbReference type="EC" id="2.7.11.1" evidence="9"/>
<dbReference type="Gene3D" id="3.80.10.10">
    <property type="entry name" value="Ribonuclease Inhibitor"/>
    <property type="match status" value="1"/>
</dbReference>
<dbReference type="GO" id="GO:0004674">
    <property type="term" value="F:protein serine/threonine kinase activity"/>
    <property type="evidence" value="ECO:0007669"/>
    <property type="project" value="UniProtKB-KW"/>
</dbReference>
<keyword evidence="2 8" id="KW-0812">Transmembrane</keyword>
<sequence>MLQLESLDLSKNYLSSQIPPEFADLNFLSHLNVSYNQLTGRIPTNTQFSTFPSTSFEGNKGLWGPPLTSDTTIVLPPPKFNGSSSNPNSGDEIDWNVINAEIGFTCGFGIAVGSLLFCKRWRK</sequence>
<dbReference type="AlphaFoldDB" id="A0A2P6REI9"/>
<keyword evidence="6" id="KW-0675">Receptor</keyword>